<evidence type="ECO:0000313" key="3">
    <source>
        <dbReference type="Proteomes" id="UP000278222"/>
    </source>
</evidence>
<dbReference type="Proteomes" id="UP000278222">
    <property type="component" value="Unassembled WGS sequence"/>
</dbReference>
<name>A0A3N1M994_9PROT</name>
<feature type="transmembrane region" description="Helical" evidence="1">
    <location>
        <begin position="83"/>
        <end position="106"/>
    </location>
</feature>
<protein>
    <recommendedName>
        <fullName evidence="4">Sulphur transport domain-containing protein</fullName>
    </recommendedName>
</protein>
<proteinExistence type="predicted"/>
<evidence type="ECO:0008006" key="4">
    <source>
        <dbReference type="Google" id="ProtNLM"/>
    </source>
</evidence>
<dbReference type="Pfam" id="PF20398">
    <property type="entry name" value="DUF6691"/>
    <property type="match status" value="1"/>
</dbReference>
<dbReference type="InterPro" id="IPR046513">
    <property type="entry name" value="DUF6691"/>
</dbReference>
<keyword evidence="1" id="KW-1133">Transmembrane helix</keyword>
<evidence type="ECO:0000256" key="1">
    <source>
        <dbReference type="SAM" id="Phobius"/>
    </source>
</evidence>
<keyword evidence="1" id="KW-0472">Membrane</keyword>
<reference evidence="2 3" key="1">
    <citation type="submission" date="2018-11" db="EMBL/GenBank/DDBJ databases">
        <title>Genomic Encyclopedia of Type Strains, Phase IV (KMG-IV): sequencing the most valuable type-strain genomes for metagenomic binning, comparative biology and taxonomic classification.</title>
        <authorList>
            <person name="Goeker M."/>
        </authorList>
    </citation>
    <scope>NUCLEOTIDE SEQUENCE [LARGE SCALE GENOMIC DNA]</scope>
    <source>
        <strain evidence="2 3">DSM 5900</strain>
    </source>
</reference>
<feature type="transmembrane region" description="Helical" evidence="1">
    <location>
        <begin position="43"/>
        <end position="62"/>
    </location>
</feature>
<comment type="caution">
    <text evidence="2">The sequence shown here is derived from an EMBL/GenBank/DDBJ whole genome shotgun (WGS) entry which is preliminary data.</text>
</comment>
<sequence length="142" mass="14319">MGALLVHLAAGLLFGGGLAVSGMVDPAKVTNFLDVAGKWDPTLAFVMGAAVAVTFVGYRLAFARGRPLIADRFELPTQASIDGRLVGGAAVFGVGWGLIGFCPGPALTSLGLGSGGTWVFAIAMVAGMIAARCVPASAKRAR</sequence>
<keyword evidence="3" id="KW-1185">Reference proteome</keyword>
<gene>
    <name evidence="2" type="ORF">EDC65_1576</name>
</gene>
<dbReference type="EMBL" id="RJKX01000013">
    <property type="protein sequence ID" value="ROP99788.1"/>
    <property type="molecule type" value="Genomic_DNA"/>
</dbReference>
<dbReference type="AlphaFoldDB" id="A0A3N1M994"/>
<accession>A0A3N1M994</accession>
<feature type="transmembrane region" description="Helical" evidence="1">
    <location>
        <begin position="118"/>
        <end position="138"/>
    </location>
</feature>
<evidence type="ECO:0000313" key="2">
    <source>
        <dbReference type="EMBL" id="ROP99788.1"/>
    </source>
</evidence>
<keyword evidence="1" id="KW-0812">Transmembrane</keyword>
<organism evidence="2 3">
    <name type="scientific">Stella humosa</name>
    <dbReference type="NCBI Taxonomy" id="94"/>
    <lineage>
        <taxon>Bacteria</taxon>
        <taxon>Pseudomonadati</taxon>
        <taxon>Pseudomonadota</taxon>
        <taxon>Alphaproteobacteria</taxon>
        <taxon>Rhodospirillales</taxon>
        <taxon>Stellaceae</taxon>
        <taxon>Stella</taxon>
    </lineage>
</organism>